<feature type="domain" description="Metallo-beta-lactamase" evidence="5">
    <location>
        <begin position="59"/>
        <end position="270"/>
    </location>
</feature>
<dbReference type="PANTHER" id="PTHR42978">
    <property type="entry name" value="QUORUM-QUENCHING LACTONASE YTNP-RELATED-RELATED"/>
    <property type="match status" value="1"/>
</dbReference>
<dbReference type="Pfam" id="PF00753">
    <property type="entry name" value="Lactamase_B"/>
    <property type="match status" value="1"/>
</dbReference>
<dbReference type="GO" id="GO:0016787">
    <property type="term" value="F:hydrolase activity"/>
    <property type="evidence" value="ECO:0007669"/>
    <property type="project" value="UniProtKB-KW"/>
</dbReference>
<dbReference type="InterPro" id="IPR001279">
    <property type="entry name" value="Metallo-B-lactamas"/>
</dbReference>
<comment type="similarity">
    <text evidence="1">Belongs to the metallo-beta-lactamase superfamily.</text>
</comment>
<keyword evidence="7" id="KW-1185">Reference proteome</keyword>
<dbReference type="InterPro" id="IPR051013">
    <property type="entry name" value="MBL_superfamily_lactonases"/>
</dbReference>
<keyword evidence="4" id="KW-0862">Zinc</keyword>
<sequence length="298" mass="33741">MTARLDFGGVELTRIVEAEGPLLRPAEIFPDSTPEAIQANLDWLAPRFYDPVSDRLVISIQSFLLKSHGRLILVDTCVGDCKARVRADFDQQHWGWLDRLEATGVRPEDIDVVVSTHLHVDHVGWHTRRVDGAWVPTFPNARYLFTHEEWAYWKEHEGHPGLVRTGDYVGDSVLPVFEAGLADLVDMDHRIDEAIRLVPAPGHTPGHVAVEIQGERQRVLLTGDAFHHPLQCCYPQWSTRFCADPDHARRTRQSLLEACANDGTLVLPAHFPAPTAGHIRRAAPEDEHEFRFEFQELL</sequence>
<keyword evidence="3 6" id="KW-0378">Hydrolase</keyword>
<dbReference type="EMBL" id="SGXC01000003">
    <property type="protein sequence ID" value="RZS78470.1"/>
    <property type="molecule type" value="Genomic_DNA"/>
</dbReference>
<dbReference type="PANTHER" id="PTHR42978:SF6">
    <property type="entry name" value="QUORUM-QUENCHING LACTONASE YTNP-RELATED"/>
    <property type="match status" value="1"/>
</dbReference>
<evidence type="ECO:0000313" key="6">
    <source>
        <dbReference type="EMBL" id="RZS78470.1"/>
    </source>
</evidence>
<proteinExistence type="inferred from homology"/>
<dbReference type="Gene3D" id="3.60.15.10">
    <property type="entry name" value="Ribonuclease Z/Hydroxyacylglutathione hydrolase-like"/>
    <property type="match status" value="1"/>
</dbReference>
<dbReference type="AlphaFoldDB" id="A0A4Q7N8S5"/>
<evidence type="ECO:0000256" key="2">
    <source>
        <dbReference type="ARBA" id="ARBA00022723"/>
    </source>
</evidence>
<dbReference type="CDD" id="cd16277">
    <property type="entry name" value="metallo-hydrolase-like_MBL-fold"/>
    <property type="match status" value="1"/>
</dbReference>
<dbReference type="RefSeq" id="WP_130361246.1">
    <property type="nucleotide sequence ID" value="NZ_SGXC01000003.1"/>
</dbReference>
<keyword evidence="2" id="KW-0479">Metal-binding</keyword>
<comment type="caution">
    <text evidence="6">The sequence shown here is derived from an EMBL/GenBank/DDBJ whole genome shotgun (WGS) entry which is preliminary data.</text>
</comment>
<dbReference type="GO" id="GO:0046872">
    <property type="term" value="F:metal ion binding"/>
    <property type="evidence" value="ECO:0007669"/>
    <property type="project" value="UniProtKB-KW"/>
</dbReference>
<accession>A0A4Q7N8S5</accession>
<dbReference type="SUPFAM" id="SSF56281">
    <property type="entry name" value="Metallo-hydrolase/oxidoreductase"/>
    <property type="match status" value="1"/>
</dbReference>
<organism evidence="6 7">
    <name type="scientific">Pigmentiphaga kullae</name>
    <dbReference type="NCBI Taxonomy" id="151784"/>
    <lineage>
        <taxon>Bacteria</taxon>
        <taxon>Pseudomonadati</taxon>
        <taxon>Pseudomonadota</taxon>
        <taxon>Betaproteobacteria</taxon>
        <taxon>Burkholderiales</taxon>
        <taxon>Alcaligenaceae</taxon>
        <taxon>Pigmentiphaga</taxon>
    </lineage>
</organism>
<protein>
    <submittedName>
        <fullName evidence="6">Glyoxylase-like metal-dependent hydrolase (Beta-lactamase superfamily II)</fullName>
    </submittedName>
</protein>
<reference evidence="6 7" key="1">
    <citation type="submission" date="2019-02" db="EMBL/GenBank/DDBJ databases">
        <title>Genomic Encyclopedia of Type Strains, Phase IV (KMG-IV): sequencing the most valuable type-strain genomes for metagenomic binning, comparative biology and taxonomic classification.</title>
        <authorList>
            <person name="Goeker M."/>
        </authorList>
    </citation>
    <scope>NUCLEOTIDE SEQUENCE [LARGE SCALE GENOMIC DNA]</scope>
    <source>
        <strain evidence="6 7">K24</strain>
    </source>
</reference>
<dbReference type="InterPro" id="IPR036866">
    <property type="entry name" value="RibonucZ/Hydroxyglut_hydro"/>
</dbReference>
<evidence type="ECO:0000256" key="1">
    <source>
        <dbReference type="ARBA" id="ARBA00007749"/>
    </source>
</evidence>
<dbReference type="OrthoDB" id="5443440at2"/>
<evidence type="ECO:0000313" key="7">
    <source>
        <dbReference type="Proteomes" id="UP000292445"/>
    </source>
</evidence>
<dbReference type="SMART" id="SM00849">
    <property type="entry name" value="Lactamase_B"/>
    <property type="match status" value="1"/>
</dbReference>
<evidence type="ECO:0000259" key="5">
    <source>
        <dbReference type="SMART" id="SM00849"/>
    </source>
</evidence>
<gene>
    <name evidence="6" type="ORF">EV675_5119</name>
</gene>
<name>A0A4Q7N8S5_9BURK</name>
<dbReference type="Proteomes" id="UP000292445">
    <property type="component" value="Unassembled WGS sequence"/>
</dbReference>
<evidence type="ECO:0000256" key="4">
    <source>
        <dbReference type="ARBA" id="ARBA00022833"/>
    </source>
</evidence>
<evidence type="ECO:0000256" key="3">
    <source>
        <dbReference type="ARBA" id="ARBA00022801"/>
    </source>
</evidence>